<evidence type="ECO:0000256" key="2">
    <source>
        <dbReference type="RuleBase" id="RU003476"/>
    </source>
</evidence>
<name>A0A510NV25_TALPI</name>
<sequence length="205" mass="22895">MTQPNTRSAQASKVLETGPLDPAEARWIRLGKITYTDPLGVKRVWETAERQTRPKNSTIDGVGIIAILDTTHGPEILLQKQFRPPINKVSIEVPAGLIDEGETPEQCAVRELKEETGYVGVVEKTSTVMFHGTFPSLSHIYVHDSNGENQNPVPELEENEFIECFTVPLATLYEETKRLEDEGYGIDARVGTLAEAIELGKRYRF</sequence>
<proteinExistence type="inferred from homology"/>
<dbReference type="GO" id="GO:0006753">
    <property type="term" value="P:nucleoside phosphate metabolic process"/>
    <property type="evidence" value="ECO:0007669"/>
    <property type="project" value="TreeGrafter"/>
</dbReference>
<evidence type="ECO:0000313" key="4">
    <source>
        <dbReference type="EMBL" id="GAM36109.1"/>
    </source>
</evidence>
<evidence type="ECO:0000256" key="1">
    <source>
        <dbReference type="ARBA" id="ARBA00022801"/>
    </source>
</evidence>
<dbReference type="InterPro" id="IPR020476">
    <property type="entry name" value="Nudix_hydrolase"/>
</dbReference>
<keyword evidence="1 2" id="KW-0378">Hydrolase</keyword>
<dbReference type="GO" id="GO:0047631">
    <property type="term" value="F:ADP-ribose diphosphatase activity"/>
    <property type="evidence" value="ECO:0007669"/>
    <property type="project" value="TreeGrafter"/>
</dbReference>
<evidence type="ECO:0000259" key="3">
    <source>
        <dbReference type="PROSITE" id="PS51462"/>
    </source>
</evidence>
<dbReference type="AlphaFoldDB" id="A0A510NV25"/>
<accession>A0A510NV25</accession>
<dbReference type="Gene3D" id="3.90.79.10">
    <property type="entry name" value="Nucleoside Triphosphate Pyrophosphohydrolase"/>
    <property type="match status" value="1"/>
</dbReference>
<dbReference type="PANTHER" id="PTHR11839:SF1">
    <property type="entry name" value="ADP-SUGAR PYROPHOSPHATASE"/>
    <property type="match status" value="1"/>
</dbReference>
<dbReference type="PANTHER" id="PTHR11839">
    <property type="entry name" value="UDP/ADP-SUGAR PYROPHOSPHATASE"/>
    <property type="match status" value="1"/>
</dbReference>
<evidence type="ECO:0000313" key="5">
    <source>
        <dbReference type="Proteomes" id="UP000053095"/>
    </source>
</evidence>
<dbReference type="Pfam" id="PF00293">
    <property type="entry name" value="NUDIX"/>
    <property type="match status" value="1"/>
</dbReference>
<dbReference type="PRINTS" id="PR00502">
    <property type="entry name" value="NUDIXFAMILY"/>
</dbReference>
<dbReference type="PROSITE" id="PS51462">
    <property type="entry name" value="NUDIX"/>
    <property type="match status" value="1"/>
</dbReference>
<feature type="domain" description="Nudix hydrolase" evidence="3">
    <location>
        <begin position="57"/>
        <end position="192"/>
    </location>
</feature>
<comment type="similarity">
    <text evidence="2">Belongs to the Nudix hydrolase family.</text>
</comment>
<keyword evidence="5" id="KW-1185">Reference proteome</keyword>
<reference evidence="5" key="1">
    <citation type="journal article" date="2015" name="Genome Announc.">
        <title>Draft genome sequence of Talaromyces cellulolyticus strain Y-94, a source of lignocellulosic biomass-degrading enzymes.</title>
        <authorList>
            <person name="Fujii T."/>
            <person name="Koike H."/>
            <person name="Sawayama S."/>
            <person name="Yano S."/>
            <person name="Inoue H."/>
        </authorList>
    </citation>
    <scope>NUCLEOTIDE SEQUENCE [LARGE SCALE GENOMIC DNA]</scope>
    <source>
        <strain evidence="5">Y-94</strain>
    </source>
</reference>
<dbReference type="InterPro" id="IPR000086">
    <property type="entry name" value="NUDIX_hydrolase_dom"/>
</dbReference>
<dbReference type="GO" id="GO:0005829">
    <property type="term" value="C:cytosol"/>
    <property type="evidence" value="ECO:0007669"/>
    <property type="project" value="TreeGrafter"/>
</dbReference>
<dbReference type="GO" id="GO:0019693">
    <property type="term" value="P:ribose phosphate metabolic process"/>
    <property type="evidence" value="ECO:0007669"/>
    <property type="project" value="TreeGrafter"/>
</dbReference>
<dbReference type="InterPro" id="IPR020084">
    <property type="entry name" value="NUDIX_hydrolase_CS"/>
</dbReference>
<gene>
    <name evidence="4" type="ORF">TCE0_018f04942</name>
</gene>
<dbReference type="CDD" id="cd18888">
    <property type="entry name" value="NUDIX_ADPRase_Nudt5"/>
    <property type="match status" value="1"/>
</dbReference>
<dbReference type="InterPro" id="IPR015797">
    <property type="entry name" value="NUDIX_hydrolase-like_dom_sf"/>
</dbReference>
<dbReference type="EMBL" id="DF933814">
    <property type="protein sequence ID" value="GAM36109.1"/>
    <property type="molecule type" value="Genomic_DNA"/>
</dbReference>
<dbReference type="PROSITE" id="PS00893">
    <property type="entry name" value="NUDIX_BOX"/>
    <property type="match status" value="1"/>
</dbReference>
<dbReference type="GO" id="GO:0005634">
    <property type="term" value="C:nucleus"/>
    <property type="evidence" value="ECO:0007669"/>
    <property type="project" value="TreeGrafter"/>
</dbReference>
<organism evidence="4 5">
    <name type="scientific">Talaromyces pinophilus</name>
    <name type="common">Penicillium pinophilum</name>
    <dbReference type="NCBI Taxonomy" id="128442"/>
    <lineage>
        <taxon>Eukaryota</taxon>
        <taxon>Fungi</taxon>
        <taxon>Dikarya</taxon>
        <taxon>Ascomycota</taxon>
        <taxon>Pezizomycotina</taxon>
        <taxon>Eurotiomycetes</taxon>
        <taxon>Eurotiomycetidae</taxon>
        <taxon>Eurotiales</taxon>
        <taxon>Trichocomaceae</taxon>
        <taxon>Talaromyces</taxon>
        <taxon>Talaromyces sect. Talaromyces</taxon>
    </lineage>
</organism>
<dbReference type="Proteomes" id="UP000053095">
    <property type="component" value="Unassembled WGS sequence"/>
</dbReference>
<protein>
    <submittedName>
        <fullName evidence="4">MutT/nudix family protein</fullName>
    </submittedName>
</protein>
<dbReference type="SUPFAM" id="SSF55811">
    <property type="entry name" value="Nudix"/>
    <property type="match status" value="1"/>
</dbReference>